<accession>A0A0C3D6B8</accession>
<sequence>MEKSEQLNCQLYNQVMLLNKPRPGLYFFRLFSAGKKLQPEALLGPLELPWASEACGQEGMKIFLPALALPDAIRFVIVKFEPAHLTGTSVLWK</sequence>
<protein>
    <submittedName>
        <fullName evidence="1">Uncharacterized protein</fullName>
    </submittedName>
</protein>
<dbReference type="EMBL" id="KN822119">
    <property type="protein sequence ID" value="KIM56320.1"/>
    <property type="molecule type" value="Genomic_DNA"/>
</dbReference>
<dbReference type="InParanoid" id="A0A0C3D6B8"/>
<evidence type="ECO:0000313" key="1">
    <source>
        <dbReference type="EMBL" id="KIM56320.1"/>
    </source>
</evidence>
<dbReference type="AlphaFoldDB" id="A0A0C3D6B8"/>
<gene>
    <name evidence="1" type="ORF">SCLCIDRAFT_248355</name>
</gene>
<evidence type="ECO:0000313" key="2">
    <source>
        <dbReference type="Proteomes" id="UP000053989"/>
    </source>
</evidence>
<reference evidence="1 2" key="1">
    <citation type="submission" date="2014-04" db="EMBL/GenBank/DDBJ databases">
        <authorList>
            <consortium name="DOE Joint Genome Institute"/>
            <person name="Kuo A."/>
            <person name="Kohler A."/>
            <person name="Nagy L.G."/>
            <person name="Floudas D."/>
            <person name="Copeland A."/>
            <person name="Barry K.W."/>
            <person name="Cichocki N."/>
            <person name="Veneault-Fourrey C."/>
            <person name="LaButti K."/>
            <person name="Lindquist E.A."/>
            <person name="Lipzen A."/>
            <person name="Lundell T."/>
            <person name="Morin E."/>
            <person name="Murat C."/>
            <person name="Sun H."/>
            <person name="Tunlid A."/>
            <person name="Henrissat B."/>
            <person name="Grigoriev I.V."/>
            <person name="Hibbett D.S."/>
            <person name="Martin F."/>
            <person name="Nordberg H.P."/>
            <person name="Cantor M.N."/>
            <person name="Hua S.X."/>
        </authorList>
    </citation>
    <scope>NUCLEOTIDE SEQUENCE [LARGE SCALE GENOMIC DNA]</scope>
    <source>
        <strain evidence="1 2">Foug A</strain>
    </source>
</reference>
<name>A0A0C3D6B8_9AGAM</name>
<dbReference type="HOGENOM" id="CLU_2400953_0_0_1"/>
<dbReference type="Proteomes" id="UP000053989">
    <property type="component" value="Unassembled WGS sequence"/>
</dbReference>
<proteinExistence type="predicted"/>
<organism evidence="1 2">
    <name type="scientific">Scleroderma citrinum Foug A</name>
    <dbReference type="NCBI Taxonomy" id="1036808"/>
    <lineage>
        <taxon>Eukaryota</taxon>
        <taxon>Fungi</taxon>
        <taxon>Dikarya</taxon>
        <taxon>Basidiomycota</taxon>
        <taxon>Agaricomycotina</taxon>
        <taxon>Agaricomycetes</taxon>
        <taxon>Agaricomycetidae</taxon>
        <taxon>Boletales</taxon>
        <taxon>Sclerodermatineae</taxon>
        <taxon>Sclerodermataceae</taxon>
        <taxon>Scleroderma</taxon>
    </lineage>
</organism>
<keyword evidence="2" id="KW-1185">Reference proteome</keyword>
<reference evidence="2" key="2">
    <citation type="submission" date="2015-01" db="EMBL/GenBank/DDBJ databases">
        <title>Evolutionary Origins and Diversification of the Mycorrhizal Mutualists.</title>
        <authorList>
            <consortium name="DOE Joint Genome Institute"/>
            <consortium name="Mycorrhizal Genomics Consortium"/>
            <person name="Kohler A."/>
            <person name="Kuo A."/>
            <person name="Nagy L.G."/>
            <person name="Floudas D."/>
            <person name="Copeland A."/>
            <person name="Barry K.W."/>
            <person name="Cichocki N."/>
            <person name="Veneault-Fourrey C."/>
            <person name="LaButti K."/>
            <person name="Lindquist E.A."/>
            <person name="Lipzen A."/>
            <person name="Lundell T."/>
            <person name="Morin E."/>
            <person name="Murat C."/>
            <person name="Riley R."/>
            <person name="Ohm R."/>
            <person name="Sun H."/>
            <person name="Tunlid A."/>
            <person name="Henrissat B."/>
            <person name="Grigoriev I.V."/>
            <person name="Hibbett D.S."/>
            <person name="Martin F."/>
        </authorList>
    </citation>
    <scope>NUCLEOTIDE SEQUENCE [LARGE SCALE GENOMIC DNA]</scope>
    <source>
        <strain evidence="2">Foug A</strain>
    </source>
</reference>